<feature type="compositionally biased region" description="Low complexity" evidence="5">
    <location>
        <begin position="357"/>
        <end position="374"/>
    </location>
</feature>
<evidence type="ECO:0000313" key="6">
    <source>
        <dbReference type="EMBL" id="CAB9528307.1"/>
    </source>
</evidence>
<feature type="region of interest" description="Disordered" evidence="5">
    <location>
        <begin position="1"/>
        <end position="41"/>
    </location>
</feature>
<proteinExistence type="predicted"/>
<comment type="caution">
    <text evidence="6">The sequence shown here is derived from an EMBL/GenBank/DDBJ whole genome shotgun (WGS) entry which is preliminary data.</text>
</comment>
<feature type="region of interest" description="Disordered" evidence="5">
    <location>
        <begin position="548"/>
        <end position="574"/>
    </location>
</feature>
<dbReference type="PANTHER" id="PTHR17920:SF3">
    <property type="entry name" value="TRANSMEMBRANE AND COILED-COIL DOMAIN-CONTAINING PROTEIN 4"/>
    <property type="match status" value="1"/>
</dbReference>
<dbReference type="GO" id="GO:0016020">
    <property type="term" value="C:membrane"/>
    <property type="evidence" value="ECO:0007669"/>
    <property type="project" value="UniProtKB-SubCell"/>
</dbReference>
<evidence type="ECO:0000256" key="2">
    <source>
        <dbReference type="ARBA" id="ARBA00022692"/>
    </source>
</evidence>
<keyword evidence="7" id="KW-1185">Reference proteome</keyword>
<feature type="region of interest" description="Disordered" evidence="5">
    <location>
        <begin position="1035"/>
        <end position="1061"/>
    </location>
</feature>
<reference evidence="6" key="1">
    <citation type="submission" date="2020-06" db="EMBL/GenBank/DDBJ databases">
        <authorList>
            <consortium name="Plant Systems Biology data submission"/>
        </authorList>
    </citation>
    <scope>NUCLEOTIDE SEQUENCE</scope>
    <source>
        <strain evidence="6">D6</strain>
    </source>
</reference>
<protein>
    <submittedName>
        <fullName evidence="6">Transmembrane and coiled-coil domain-containing protein 4</fullName>
    </submittedName>
</protein>
<dbReference type="OrthoDB" id="45919at2759"/>
<feature type="region of interest" description="Disordered" evidence="5">
    <location>
        <begin position="174"/>
        <end position="206"/>
    </location>
</feature>
<dbReference type="AlphaFoldDB" id="A0A9N8EU97"/>
<gene>
    <name evidence="6" type="ORF">SEMRO_2195_G318550.1</name>
</gene>
<dbReference type="Proteomes" id="UP001153069">
    <property type="component" value="Unassembled WGS sequence"/>
</dbReference>
<evidence type="ECO:0000256" key="5">
    <source>
        <dbReference type="SAM" id="MobiDB-lite"/>
    </source>
</evidence>
<feature type="region of interest" description="Disordered" evidence="5">
    <location>
        <begin position="495"/>
        <end position="518"/>
    </location>
</feature>
<evidence type="ECO:0000256" key="3">
    <source>
        <dbReference type="ARBA" id="ARBA00022989"/>
    </source>
</evidence>
<accession>A0A9N8EU97</accession>
<feature type="compositionally biased region" description="Low complexity" evidence="5">
    <location>
        <begin position="324"/>
        <end position="339"/>
    </location>
</feature>
<feature type="region of interest" description="Disordered" evidence="5">
    <location>
        <begin position="240"/>
        <end position="268"/>
    </location>
</feature>
<evidence type="ECO:0000256" key="1">
    <source>
        <dbReference type="ARBA" id="ARBA00004141"/>
    </source>
</evidence>
<keyword evidence="2 6" id="KW-0812">Transmembrane</keyword>
<feature type="region of interest" description="Disordered" evidence="5">
    <location>
        <begin position="403"/>
        <end position="426"/>
    </location>
</feature>
<keyword evidence="3" id="KW-1133">Transmembrane helix</keyword>
<dbReference type="PANTHER" id="PTHR17920">
    <property type="entry name" value="TRANSMEMBRANE AND COILED-COIL DOMAIN-CONTAINING PROTEIN 4 TMCO4"/>
    <property type="match status" value="1"/>
</dbReference>
<name>A0A9N8EU97_9STRA</name>
<keyword evidence="4" id="KW-0472">Membrane</keyword>
<comment type="subcellular location">
    <subcellularLocation>
        <location evidence="1">Membrane</location>
        <topology evidence="1">Multi-pass membrane protein</topology>
    </subcellularLocation>
</comment>
<feature type="compositionally biased region" description="Acidic residues" evidence="5">
    <location>
        <begin position="179"/>
        <end position="189"/>
    </location>
</feature>
<dbReference type="Pfam" id="PF05277">
    <property type="entry name" value="DUF726"/>
    <property type="match status" value="3"/>
</dbReference>
<feature type="region of interest" description="Disordered" evidence="5">
    <location>
        <begin position="308"/>
        <end position="375"/>
    </location>
</feature>
<dbReference type="InterPro" id="IPR007941">
    <property type="entry name" value="DUF726"/>
</dbReference>
<organism evidence="6 7">
    <name type="scientific">Seminavis robusta</name>
    <dbReference type="NCBI Taxonomy" id="568900"/>
    <lineage>
        <taxon>Eukaryota</taxon>
        <taxon>Sar</taxon>
        <taxon>Stramenopiles</taxon>
        <taxon>Ochrophyta</taxon>
        <taxon>Bacillariophyta</taxon>
        <taxon>Bacillariophyceae</taxon>
        <taxon>Bacillariophycidae</taxon>
        <taxon>Naviculales</taxon>
        <taxon>Naviculaceae</taxon>
        <taxon>Seminavis</taxon>
    </lineage>
</organism>
<feature type="compositionally biased region" description="Basic and acidic residues" evidence="5">
    <location>
        <begin position="241"/>
        <end position="254"/>
    </location>
</feature>
<evidence type="ECO:0000256" key="4">
    <source>
        <dbReference type="ARBA" id="ARBA00023136"/>
    </source>
</evidence>
<evidence type="ECO:0000313" key="7">
    <source>
        <dbReference type="Proteomes" id="UP001153069"/>
    </source>
</evidence>
<feature type="compositionally biased region" description="Low complexity" evidence="5">
    <location>
        <begin position="554"/>
        <end position="563"/>
    </location>
</feature>
<sequence>MTATASEDQLFVHHPSAHTKMQVRRERVTAHPLQSRGNSPLVPDQIVARRKPQSPCEEGSMSSYSSLTTINTASLIQSAARSVLDSVYTPTSTNVSDDENDDDEGHASMRSQYEAPTLDSLKREALPALPGEDDRKRFVGCLAAVLASCHDYDVADEEDEKHANKAESYAYLNRREQEHDSDEAEDELDDNYHPTTQKAAVDSSLVEDDLDPYSLPHNCTTSFEYADASQSIDLSFSMLDPEQRESKKSQAKKEKNIRKSIQARNRHRKRRYDVLSSLLLSSAELLLLDKSQARAFLPMLAQVLMPPSASQKAREDGLRQQSTQLNQKENIQRQQQQCQTPDRGDASTAVESSPAKALSNSNSPSRSVASSLAAKNDEDKGINRYHFSPSKSIPISRRIPLAKEGQGESTQGNDRDDKKDSIPGYMDEEDHLRPFLESLSPGAGYRCLSLLLLQHLLCSSEGYDARIRHVIKKLGVIVLVHDMEIERDLEMEMAMDPPKSNNTTQPKKTSRRSKLKCTEEDVVAAATRKFEALEHSIAVRLIRLSKEQQREQNQENPSNQNNQQRKRRSRDDASALALSREQWVRGLKIGSAGLVAGTIFAVTGGLAAPGIAAGVAAFAGSTAATAAVAALVSSTPAVTAIFGVGGGSLAAYKMNRRTQGLTEFEFRRQDKLLVDRVYNKEEKEEEQAELFSTVCISGWLRDQHDFQRPWGVAPSNPRIRNRLELLERFYSVYRPDHVGKCKKILASWKGEETKLWDLLRQKYGRDPDHLYPIASTESSDFHQGLTLEQEEVLTDLFVELGYIATNDGVDTANPPKETAFDRLRRPLGGQKQQDGFRKGHFDFNAKRNVSALLDEAMHVPGISPCPSSSGFESVSSSHVVAGASTTSKDEDRETKELYVPPKHISTVWDYHSKYGGELYTVKWESEMMIELCDSVADMAFDLINGATAQLLRQTALHTLLSAVALPYAMVNAANLIDGTWTLAVERADEAGKELARSLLYSRAGHRPVTLVGFSFGARAIYSCLKELARYQEKWETSRENSRNNKTGGGDGATGDKKDQYSWTSREPASIVEDVIVMGLPNHLSLSSWRACRQIVGGRIVNCYSRKDLILSLMFQLKRLAGGLRPVCGTCPVNVPGIENVDVSDLITSHQDYCMVAGEVLKRVRHGQPFRSAAPKRVDTSELALLGS</sequence>
<feature type="region of interest" description="Disordered" evidence="5">
    <location>
        <begin position="90"/>
        <end position="116"/>
    </location>
</feature>
<dbReference type="EMBL" id="CAICTM010002193">
    <property type="protein sequence ID" value="CAB9528307.1"/>
    <property type="molecule type" value="Genomic_DNA"/>
</dbReference>